<dbReference type="OrthoDB" id="5366606at2759"/>
<protein>
    <submittedName>
        <fullName evidence="1">Uncharacterized protein</fullName>
    </submittedName>
</protein>
<dbReference type="eggNOG" id="ENOG502S1RP">
    <property type="taxonomic scope" value="Eukaryota"/>
</dbReference>
<dbReference type="EMBL" id="KI925463">
    <property type="protein sequence ID" value="ETW77043.1"/>
    <property type="molecule type" value="Genomic_DNA"/>
</dbReference>
<dbReference type="HOGENOM" id="CLU_150802_0_0_1"/>
<organism evidence="1 2">
    <name type="scientific">Heterobasidion irregulare (strain TC 32-1)</name>
    <dbReference type="NCBI Taxonomy" id="747525"/>
    <lineage>
        <taxon>Eukaryota</taxon>
        <taxon>Fungi</taxon>
        <taxon>Dikarya</taxon>
        <taxon>Basidiomycota</taxon>
        <taxon>Agaricomycotina</taxon>
        <taxon>Agaricomycetes</taxon>
        <taxon>Russulales</taxon>
        <taxon>Bondarzewiaceae</taxon>
        <taxon>Heterobasidion</taxon>
        <taxon>Heterobasidion annosum species complex</taxon>
    </lineage>
</organism>
<evidence type="ECO:0000313" key="2">
    <source>
        <dbReference type="Proteomes" id="UP000030671"/>
    </source>
</evidence>
<dbReference type="RefSeq" id="XP_009550597.1">
    <property type="nucleotide sequence ID" value="XM_009552302.1"/>
</dbReference>
<dbReference type="GeneID" id="20676518"/>
<name>W4JU11_HETIT</name>
<accession>W4JU11</accession>
<evidence type="ECO:0000313" key="1">
    <source>
        <dbReference type="EMBL" id="ETW77043.1"/>
    </source>
</evidence>
<dbReference type="InParanoid" id="W4JU11"/>
<reference evidence="1 2" key="1">
    <citation type="journal article" date="2012" name="New Phytol.">
        <title>Insight into trade-off between wood decay and parasitism from the genome of a fungal forest pathogen.</title>
        <authorList>
            <person name="Olson A."/>
            <person name="Aerts A."/>
            <person name="Asiegbu F."/>
            <person name="Belbahri L."/>
            <person name="Bouzid O."/>
            <person name="Broberg A."/>
            <person name="Canback B."/>
            <person name="Coutinho P.M."/>
            <person name="Cullen D."/>
            <person name="Dalman K."/>
            <person name="Deflorio G."/>
            <person name="van Diepen L.T."/>
            <person name="Dunand C."/>
            <person name="Duplessis S."/>
            <person name="Durling M."/>
            <person name="Gonthier P."/>
            <person name="Grimwood J."/>
            <person name="Fossdal C.G."/>
            <person name="Hansson D."/>
            <person name="Henrissat B."/>
            <person name="Hietala A."/>
            <person name="Himmelstrand K."/>
            <person name="Hoffmeister D."/>
            <person name="Hogberg N."/>
            <person name="James T.Y."/>
            <person name="Karlsson M."/>
            <person name="Kohler A."/>
            <person name="Kues U."/>
            <person name="Lee Y.H."/>
            <person name="Lin Y.C."/>
            <person name="Lind M."/>
            <person name="Lindquist E."/>
            <person name="Lombard V."/>
            <person name="Lucas S."/>
            <person name="Lunden K."/>
            <person name="Morin E."/>
            <person name="Murat C."/>
            <person name="Park J."/>
            <person name="Raffaello T."/>
            <person name="Rouze P."/>
            <person name="Salamov A."/>
            <person name="Schmutz J."/>
            <person name="Solheim H."/>
            <person name="Stahlberg J."/>
            <person name="Velez H."/>
            <person name="de Vries R.P."/>
            <person name="Wiebenga A."/>
            <person name="Woodward S."/>
            <person name="Yakovlev I."/>
            <person name="Garbelotto M."/>
            <person name="Martin F."/>
            <person name="Grigoriev I.V."/>
            <person name="Stenlid J."/>
        </authorList>
    </citation>
    <scope>NUCLEOTIDE SEQUENCE [LARGE SCALE GENOMIC DNA]</scope>
    <source>
        <strain evidence="1 2">TC 32-1</strain>
    </source>
</reference>
<sequence>MSFSLRIQHGITGGFAPPRPSAVHELSLDPSIAPTSILLASSLRPDGTPHLQSHPPKSVPLSATTTALLDELRSILHRLPTENPPSSDIYHRDIGIMWQSDDLTWFNSAPQGCARFDSDVAPTEDDKKAFDRAVEIVDALVKSGVAQEV</sequence>
<gene>
    <name evidence="1" type="ORF">HETIRDRAFT_454455</name>
</gene>
<dbReference type="KEGG" id="hir:HETIRDRAFT_454455"/>
<dbReference type="Proteomes" id="UP000030671">
    <property type="component" value="Unassembled WGS sequence"/>
</dbReference>
<dbReference type="AlphaFoldDB" id="W4JU11"/>
<keyword evidence="2" id="KW-1185">Reference proteome</keyword>
<proteinExistence type="predicted"/>